<evidence type="ECO:0000313" key="2">
    <source>
        <dbReference type="EMBL" id="JAI00003.1"/>
    </source>
</evidence>
<proteinExistence type="predicted"/>
<organism evidence="2">
    <name type="scientific">Anguilla anguilla</name>
    <name type="common">European freshwater eel</name>
    <name type="synonym">Muraena anguilla</name>
    <dbReference type="NCBI Taxonomy" id="7936"/>
    <lineage>
        <taxon>Eukaryota</taxon>
        <taxon>Metazoa</taxon>
        <taxon>Chordata</taxon>
        <taxon>Craniata</taxon>
        <taxon>Vertebrata</taxon>
        <taxon>Euteleostomi</taxon>
        <taxon>Actinopterygii</taxon>
        <taxon>Neopterygii</taxon>
        <taxon>Teleostei</taxon>
        <taxon>Anguilliformes</taxon>
        <taxon>Anguillidae</taxon>
        <taxon>Anguilla</taxon>
    </lineage>
</organism>
<feature type="compositionally biased region" description="Basic and acidic residues" evidence="1">
    <location>
        <begin position="1"/>
        <end position="16"/>
    </location>
</feature>
<reference evidence="2" key="2">
    <citation type="journal article" date="2015" name="Fish Shellfish Immunol.">
        <title>Early steps in the European eel (Anguilla anguilla)-Vibrio vulnificus interaction in the gills: Role of the RtxA13 toxin.</title>
        <authorList>
            <person name="Callol A."/>
            <person name="Pajuelo D."/>
            <person name="Ebbesson L."/>
            <person name="Teles M."/>
            <person name="MacKenzie S."/>
            <person name="Amaro C."/>
        </authorList>
    </citation>
    <scope>NUCLEOTIDE SEQUENCE</scope>
</reference>
<dbReference type="EMBL" id="GBXM01008575">
    <property type="protein sequence ID" value="JAI00003.1"/>
    <property type="molecule type" value="Transcribed_RNA"/>
</dbReference>
<reference evidence="2" key="1">
    <citation type="submission" date="2014-11" db="EMBL/GenBank/DDBJ databases">
        <authorList>
            <person name="Amaro Gonzalez C."/>
        </authorList>
    </citation>
    <scope>NUCLEOTIDE SEQUENCE</scope>
</reference>
<name>A0A0E9XB78_ANGAN</name>
<evidence type="ECO:0000256" key="1">
    <source>
        <dbReference type="SAM" id="MobiDB-lite"/>
    </source>
</evidence>
<accession>A0A0E9XB78</accession>
<sequence>MGGARSKERKRDHLSKWNEPTLTTA</sequence>
<protein>
    <submittedName>
        <fullName evidence="2">Uncharacterized protein</fullName>
    </submittedName>
</protein>
<dbReference type="AlphaFoldDB" id="A0A0E9XB78"/>
<feature type="region of interest" description="Disordered" evidence="1">
    <location>
        <begin position="1"/>
        <end position="25"/>
    </location>
</feature>